<proteinExistence type="predicted"/>
<organism evidence="1 2">
    <name type="scientific">Melipona bicolor</name>
    <dbReference type="NCBI Taxonomy" id="60889"/>
    <lineage>
        <taxon>Eukaryota</taxon>
        <taxon>Metazoa</taxon>
        <taxon>Ecdysozoa</taxon>
        <taxon>Arthropoda</taxon>
        <taxon>Hexapoda</taxon>
        <taxon>Insecta</taxon>
        <taxon>Pterygota</taxon>
        <taxon>Neoptera</taxon>
        <taxon>Endopterygota</taxon>
        <taxon>Hymenoptera</taxon>
        <taxon>Apocrita</taxon>
        <taxon>Aculeata</taxon>
        <taxon>Apoidea</taxon>
        <taxon>Anthophila</taxon>
        <taxon>Apidae</taxon>
        <taxon>Melipona</taxon>
    </lineage>
</organism>
<evidence type="ECO:0000313" key="1">
    <source>
        <dbReference type="EMBL" id="KAK1116930.1"/>
    </source>
</evidence>
<name>A0AA40FDP4_9HYME</name>
<dbReference type="Proteomes" id="UP001177670">
    <property type="component" value="Unassembled WGS sequence"/>
</dbReference>
<protein>
    <submittedName>
        <fullName evidence="1">Uncharacterized protein</fullName>
    </submittedName>
</protein>
<comment type="caution">
    <text evidence="1">The sequence shown here is derived from an EMBL/GenBank/DDBJ whole genome shotgun (WGS) entry which is preliminary data.</text>
</comment>
<sequence>MDVEDTISTAEGLRDLRVPNINDTAYRSSRLSDDSRLSRRFASSSVRNENSEQKIVEYKLQQEFVPIGPVSLFDLKVDACLRGIVNTKASPSFAFAFNANISPI</sequence>
<keyword evidence="2" id="KW-1185">Reference proteome</keyword>
<dbReference type="AlphaFoldDB" id="A0AA40FDP4"/>
<evidence type="ECO:0000313" key="2">
    <source>
        <dbReference type="Proteomes" id="UP001177670"/>
    </source>
</evidence>
<gene>
    <name evidence="1" type="ORF">K0M31_017147</name>
</gene>
<dbReference type="EMBL" id="JAHYIQ010000059">
    <property type="protein sequence ID" value="KAK1116930.1"/>
    <property type="molecule type" value="Genomic_DNA"/>
</dbReference>
<reference evidence="1" key="1">
    <citation type="submission" date="2021-10" db="EMBL/GenBank/DDBJ databases">
        <title>Melipona bicolor Genome sequencing and assembly.</title>
        <authorList>
            <person name="Araujo N.S."/>
            <person name="Arias M.C."/>
        </authorList>
    </citation>
    <scope>NUCLEOTIDE SEQUENCE</scope>
    <source>
        <strain evidence="1">USP_2M_L1-L4_2017</strain>
        <tissue evidence="1">Whole body</tissue>
    </source>
</reference>
<accession>A0AA40FDP4</accession>